<dbReference type="Pfam" id="PF03279">
    <property type="entry name" value="Lip_A_acyltrans"/>
    <property type="match status" value="1"/>
</dbReference>
<keyword evidence="3" id="KW-0997">Cell inner membrane</keyword>
<dbReference type="GO" id="GO:0005886">
    <property type="term" value="C:plasma membrane"/>
    <property type="evidence" value="ECO:0007669"/>
    <property type="project" value="UniProtKB-SubCell"/>
</dbReference>
<gene>
    <name evidence="7" type="ORF">AVDCRST_MAG72-1667</name>
</gene>
<evidence type="ECO:0000256" key="6">
    <source>
        <dbReference type="ARBA" id="ARBA00023315"/>
    </source>
</evidence>
<dbReference type="GO" id="GO:0009247">
    <property type="term" value="P:glycolipid biosynthetic process"/>
    <property type="evidence" value="ECO:0007669"/>
    <property type="project" value="UniProtKB-ARBA"/>
</dbReference>
<dbReference type="CDD" id="cd07984">
    <property type="entry name" value="LPLAT_LABLAT-like"/>
    <property type="match status" value="1"/>
</dbReference>
<evidence type="ECO:0000256" key="1">
    <source>
        <dbReference type="ARBA" id="ARBA00004533"/>
    </source>
</evidence>
<keyword evidence="4 7" id="KW-0808">Transferase</keyword>
<dbReference type="NCBIfam" id="NF005919">
    <property type="entry name" value="PRK07920.1"/>
    <property type="match status" value="1"/>
</dbReference>
<evidence type="ECO:0000313" key="7">
    <source>
        <dbReference type="EMBL" id="CAA9354343.1"/>
    </source>
</evidence>
<dbReference type="AlphaFoldDB" id="A0A6J4MCL0"/>
<dbReference type="PANTHER" id="PTHR30606:SF10">
    <property type="entry name" value="PHOSPHATIDYLINOSITOL MANNOSIDE ACYLTRANSFERASE"/>
    <property type="match status" value="1"/>
</dbReference>
<dbReference type="EMBL" id="CADCUJ010000074">
    <property type="protein sequence ID" value="CAA9354343.1"/>
    <property type="molecule type" value="Genomic_DNA"/>
</dbReference>
<reference evidence="7" key="1">
    <citation type="submission" date="2020-02" db="EMBL/GenBank/DDBJ databases">
        <authorList>
            <person name="Meier V. D."/>
        </authorList>
    </citation>
    <scope>NUCLEOTIDE SEQUENCE</scope>
    <source>
        <strain evidence="7">AVDCRST_MAG72</strain>
    </source>
</reference>
<protein>
    <submittedName>
        <fullName evidence="7">Lauroyl/myristoyl acyltransferase involved in lipid A biosynthesis (Lauroyl/myristoyl acyltransferase)</fullName>
    </submittedName>
</protein>
<keyword evidence="5" id="KW-0472">Membrane</keyword>
<name>A0A6J4MCL0_9ACTN</name>
<dbReference type="GO" id="GO:0016746">
    <property type="term" value="F:acyltransferase activity"/>
    <property type="evidence" value="ECO:0007669"/>
    <property type="project" value="UniProtKB-KW"/>
</dbReference>
<evidence type="ECO:0000256" key="3">
    <source>
        <dbReference type="ARBA" id="ARBA00022519"/>
    </source>
</evidence>
<keyword evidence="2" id="KW-1003">Cell membrane</keyword>
<dbReference type="PANTHER" id="PTHR30606">
    <property type="entry name" value="LIPID A BIOSYNTHESIS LAUROYL ACYLTRANSFERASE"/>
    <property type="match status" value="1"/>
</dbReference>
<sequence>MNRGLERAARTAAGNATAIGYVSGWRLVRLLPEPAARRLFDRIADRAHRRDGRSVQRLRQNLARVRPDATEQELEVLTHEAVRSYLRYWCESFRLPSWPIEDLVRRTRTVREHILRDAYAQGNGVVVSLPHMANWDWAGAWACATGMPLATVAERLEPERLFDEFVSYRRSLGMEILPLTRRQAHAGALATDAAGVFGRLVEWVCGGGLVCLLADRDLSRSGVEVMLSGERARMPSGPALLARRTGAPLIPATLAYVGNDMEITIHPAVPHQQGSDGLVAMMQGVADAFSGAVRARPQDWHMMQKVFVPDLGSQ</sequence>
<organism evidence="7">
    <name type="scientific">uncultured Nocardioidaceae bacterium</name>
    <dbReference type="NCBI Taxonomy" id="253824"/>
    <lineage>
        <taxon>Bacteria</taxon>
        <taxon>Bacillati</taxon>
        <taxon>Actinomycetota</taxon>
        <taxon>Actinomycetes</taxon>
        <taxon>Propionibacteriales</taxon>
        <taxon>Nocardioidaceae</taxon>
        <taxon>environmental samples</taxon>
    </lineage>
</organism>
<comment type="subcellular location">
    <subcellularLocation>
        <location evidence="1">Cell inner membrane</location>
    </subcellularLocation>
</comment>
<proteinExistence type="predicted"/>
<keyword evidence="6 7" id="KW-0012">Acyltransferase</keyword>
<dbReference type="InterPro" id="IPR004960">
    <property type="entry name" value="LipA_acyltrans"/>
</dbReference>
<evidence type="ECO:0000256" key="5">
    <source>
        <dbReference type="ARBA" id="ARBA00023136"/>
    </source>
</evidence>
<accession>A0A6J4MCL0</accession>
<evidence type="ECO:0000256" key="4">
    <source>
        <dbReference type="ARBA" id="ARBA00022679"/>
    </source>
</evidence>
<evidence type="ECO:0000256" key="2">
    <source>
        <dbReference type="ARBA" id="ARBA00022475"/>
    </source>
</evidence>